<dbReference type="InterPro" id="IPR020966">
    <property type="entry name" value="ALMT"/>
</dbReference>
<name>A0A087GF30_ARAAL</name>
<keyword evidence="4 9" id="KW-0812">Transmembrane</keyword>
<evidence type="ECO:0000313" key="10">
    <source>
        <dbReference type="EMBL" id="KFK28482.1"/>
    </source>
</evidence>
<keyword evidence="5 9" id="KW-1133">Transmembrane helix</keyword>
<evidence type="ECO:0000256" key="2">
    <source>
        <dbReference type="ARBA" id="ARBA00007079"/>
    </source>
</evidence>
<evidence type="ECO:0000256" key="3">
    <source>
        <dbReference type="ARBA" id="ARBA00022448"/>
    </source>
</evidence>
<keyword evidence="7 9" id="KW-0472">Membrane</keyword>
<dbReference type="EMBL" id="CM002875">
    <property type="protein sequence ID" value="KFK28482.1"/>
    <property type="molecule type" value="Genomic_DNA"/>
</dbReference>
<evidence type="ECO:0008006" key="12">
    <source>
        <dbReference type="Google" id="ProtNLM"/>
    </source>
</evidence>
<evidence type="ECO:0000256" key="1">
    <source>
        <dbReference type="ARBA" id="ARBA00004141"/>
    </source>
</evidence>
<evidence type="ECO:0000256" key="5">
    <source>
        <dbReference type="ARBA" id="ARBA00022989"/>
    </source>
</evidence>
<dbReference type="GO" id="GO:0008509">
    <property type="term" value="F:monoatomic anion transmembrane transporter activity"/>
    <property type="evidence" value="ECO:0007669"/>
    <property type="project" value="EnsemblPlants"/>
</dbReference>
<dbReference type="GO" id="GO:0012505">
    <property type="term" value="C:endomembrane system"/>
    <property type="evidence" value="ECO:0007669"/>
    <property type="project" value="EnsemblPlants"/>
</dbReference>
<dbReference type="OrthoDB" id="68611at2759"/>
<keyword evidence="3" id="KW-0813">Transport</keyword>
<evidence type="ECO:0000256" key="9">
    <source>
        <dbReference type="SAM" id="Phobius"/>
    </source>
</evidence>
<reference evidence="11" key="1">
    <citation type="journal article" date="2015" name="Nat. Plants">
        <title>Genome expansion of Arabis alpina linked with retrotransposition and reduced symmetric DNA methylation.</title>
        <authorList>
            <person name="Willing E.M."/>
            <person name="Rawat V."/>
            <person name="Mandakova T."/>
            <person name="Maumus F."/>
            <person name="James G.V."/>
            <person name="Nordstroem K.J."/>
            <person name="Becker C."/>
            <person name="Warthmann N."/>
            <person name="Chica C."/>
            <person name="Szarzynska B."/>
            <person name="Zytnicki M."/>
            <person name="Albani M.C."/>
            <person name="Kiefer C."/>
            <person name="Bergonzi S."/>
            <person name="Castaings L."/>
            <person name="Mateos J.L."/>
            <person name="Berns M.C."/>
            <person name="Bujdoso N."/>
            <person name="Piofczyk T."/>
            <person name="de Lorenzo L."/>
            <person name="Barrero-Sicilia C."/>
            <person name="Mateos I."/>
            <person name="Piednoel M."/>
            <person name="Hagmann J."/>
            <person name="Chen-Min-Tao R."/>
            <person name="Iglesias-Fernandez R."/>
            <person name="Schuster S.C."/>
            <person name="Alonso-Blanco C."/>
            <person name="Roudier F."/>
            <person name="Carbonero P."/>
            <person name="Paz-Ares J."/>
            <person name="Davis S.J."/>
            <person name="Pecinka A."/>
            <person name="Quesneville H."/>
            <person name="Colot V."/>
            <person name="Lysak M.A."/>
            <person name="Weigel D."/>
            <person name="Coupland G."/>
            <person name="Schneeberger K."/>
        </authorList>
    </citation>
    <scope>NUCLEOTIDE SEQUENCE [LARGE SCALE GENOMIC DNA]</scope>
    <source>
        <strain evidence="11">cv. Pajares</strain>
    </source>
</reference>
<feature type="transmembrane region" description="Helical" evidence="9">
    <location>
        <begin position="189"/>
        <end position="210"/>
    </location>
</feature>
<keyword evidence="8" id="KW-0407">Ion channel</keyword>
<gene>
    <name evidence="10" type="ordered locus">AALP_Aa7g001700</name>
</gene>
<protein>
    <recommendedName>
        <fullName evidence="12">Aluminum-activated malate transporter 12</fullName>
    </recommendedName>
</protein>
<dbReference type="Gramene" id="KFK28482">
    <property type="protein sequence ID" value="KFK28482"/>
    <property type="gene ID" value="AALP_AA7G001700"/>
</dbReference>
<dbReference type="eggNOG" id="KOG4711">
    <property type="taxonomic scope" value="Eukaryota"/>
</dbReference>
<dbReference type="GO" id="GO:0010118">
    <property type="term" value="P:stomatal movement"/>
    <property type="evidence" value="ECO:0007669"/>
    <property type="project" value="EnsemblPlants"/>
</dbReference>
<proteinExistence type="inferred from homology"/>
<sequence length="564" mass="63046">MSNKVHVGNIEMEEDLRKPKWKVLEPSEKIKKIPKRLWDVGKQDPRRVIHALKVGLALTLVSLLYLMEPLFKGIGSNAIWAVMTVVVVLEFSAGATLCKGLNRGLGTLIAGSLAFFIEFVANDSGKVLRAIFIGTSVFIIGALATYIRFIPYIKKNYDYGVVIFLLTFNLITVSSYRVDSVITIAHDRFYTIAVGCGICLFMSLLVFPIWSGEDLHKTTVAKLQGLSSSIEACVSEYFEEKEKEKSDSKDRIYEGYQAVLDSKSTDETLALYANWEPRHTRRCHRFPCQQYVKVGAVLRQFGYTVVALHGCLQTEIQTPRSVRALFKDPCVRLAGEVCKALSELADSISNHRHCSPEILSDHLHVALQDLNSAIKSQPKLFLGSNLHRHNNNKHQNGTVSQHNNNKHLNGSVSQGNNSSIEKNLNGYVSFPNTEHRSRQGQNGAVSLSSFRTDTSALMEYRRSCKNNNNSSEMSSTTGERRMLRPQLSKIAVMTNLEFSEALPFAAFASLLVEMVARLDNVIEEVEELGRIACFKEYDNTRDSTTDDFRCEKTANVVISVSGAE</sequence>
<keyword evidence="6" id="KW-0406">Ion transport</keyword>
<comment type="similarity">
    <text evidence="2">Belongs to the aromatic acid exporter (TC 2.A.85) family.</text>
</comment>
<dbReference type="GO" id="GO:0015743">
    <property type="term" value="P:malate transport"/>
    <property type="evidence" value="ECO:0007669"/>
    <property type="project" value="InterPro"/>
</dbReference>
<feature type="transmembrane region" description="Helical" evidence="9">
    <location>
        <begin position="78"/>
        <end position="98"/>
    </location>
</feature>
<organism evidence="10 11">
    <name type="scientific">Arabis alpina</name>
    <name type="common">Alpine rock-cress</name>
    <dbReference type="NCBI Taxonomy" id="50452"/>
    <lineage>
        <taxon>Eukaryota</taxon>
        <taxon>Viridiplantae</taxon>
        <taxon>Streptophyta</taxon>
        <taxon>Embryophyta</taxon>
        <taxon>Tracheophyta</taxon>
        <taxon>Spermatophyta</taxon>
        <taxon>Magnoliopsida</taxon>
        <taxon>eudicotyledons</taxon>
        <taxon>Gunneridae</taxon>
        <taxon>Pentapetalae</taxon>
        <taxon>rosids</taxon>
        <taxon>malvids</taxon>
        <taxon>Brassicales</taxon>
        <taxon>Brassicaceae</taxon>
        <taxon>Arabideae</taxon>
        <taxon>Arabis</taxon>
    </lineage>
</organism>
<dbReference type="Proteomes" id="UP000029120">
    <property type="component" value="Chromosome 7"/>
</dbReference>
<dbReference type="OMA" id="IACFKEF"/>
<evidence type="ECO:0000256" key="8">
    <source>
        <dbReference type="ARBA" id="ARBA00023303"/>
    </source>
</evidence>
<comment type="subcellular location">
    <subcellularLocation>
        <location evidence="1">Membrane</location>
        <topology evidence="1">Multi-pass membrane protein</topology>
    </subcellularLocation>
</comment>
<evidence type="ECO:0000256" key="4">
    <source>
        <dbReference type="ARBA" id="ARBA00022692"/>
    </source>
</evidence>
<keyword evidence="11" id="KW-1185">Reference proteome</keyword>
<dbReference type="AlphaFoldDB" id="A0A087GF30"/>
<evidence type="ECO:0000256" key="7">
    <source>
        <dbReference type="ARBA" id="ARBA00023136"/>
    </source>
</evidence>
<feature type="transmembrane region" description="Helical" evidence="9">
    <location>
        <begin position="159"/>
        <end position="177"/>
    </location>
</feature>
<feature type="transmembrane region" description="Helical" evidence="9">
    <location>
        <begin position="48"/>
        <end position="66"/>
    </location>
</feature>
<evidence type="ECO:0000313" key="11">
    <source>
        <dbReference type="Proteomes" id="UP000029120"/>
    </source>
</evidence>
<feature type="transmembrane region" description="Helical" evidence="9">
    <location>
        <begin position="105"/>
        <end position="121"/>
    </location>
</feature>
<accession>A0A087GF30</accession>
<dbReference type="Pfam" id="PF11744">
    <property type="entry name" value="ALMT"/>
    <property type="match status" value="1"/>
</dbReference>
<feature type="transmembrane region" description="Helical" evidence="9">
    <location>
        <begin position="127"/>
        <end position="147"/>
    </location>
</feature>
<dbReference type="PANTHER" id="PTHR31086">
    <property type="entry name" value="ALUMINUM-ACTIVATED MALATE TRANSPORTER 10"/>
    <property type="match status" value="1"/>
</dbReference>
<dbReference type="GO" id="GO:0016020">
    <property type="term" value="C:membrane"/>
    <property type="evidence" value="ECO:0007669"/>
    <property type="project" value="UniProtKB-SubCell"/>
</dbReference>
<evidence type="ECO:0000256" key="6">
    <source>
        <dbReference type="ARBA" id="ARBA00023065"/>
    </source>
</evidence>